<dbReference type="SUPFAM" id="SSF109604">
    <property type="entry name" value="HD-domain/PDEase-like"/>
    <property type="match status" value="1"/>
</dbReference>
<sequence length="186" mass="19965">MSAAIKLDTREDAYALLQRLGATPHLLLHLQLVGEAADELIALFGTLGVACDAQAIELGAALHDAGKIQHPNELSGPGHQHEQAGEDLLLAQGVPASLARHCVSHAVWDAPELGFEELIVALADALWKGVRIALLELRVIDGAAAQLGVYRWAVFTLMDDGFERIANRGPERLARSRSPEHPSVVK</sequence>
<reference evidence="2" key="2">
    <citation type="journal article" date="2014" name="ISME J.">
        <title>Microbial stratification in low pH oxic and suboxic macroscopic growths along an acid mine drainage.</title>
        <authorList>
            <person name="Mendez-Garcia C."/>
            <person name="Mesa V."/>
            <person name="Sprenger R.R."/>
            <person name="Richter M."/>
            <person name="Diez M.S."/>
            <person name="Solano J."/>
            <person name="Bargiela R."/>
            <person name="Golyshina O.V."/>
            <person name="Manteca A."/>
            <person name="Ramos J.L."/>
            <person name="Gallego J.R."/>
            <person name="Llorente I."/>
            <person name="Martins Dos Santos V.A."/>
            <person name="Jensen O.N."/>
            <person name="Pelaez A.I."/>
            <person name="Sanchez J."/>
            <person name="Ferrer M."/>
        </authorList>
    </citation>
    <scope>NUCLEOTIDE SEQUENCE</scope>
</reference>
<feature type="domain" description="HD" evidence="1">
    <location>
        <begin position="41"/>
        <end position="126"/>
    </location>
</feature>
<evidence type="ECO:0000259" key="1">
    <source>
        <dbReference type="Pfam" id="PF01966"/>
    </source>
</evidence>
<protein>
    <submittedName>
        <fullName evidence="2">Metal-dependent</fullName>
    </submittedName>
</protein>
<evidence type="ECO:0000313" key="2">
    <source>
        <dbReference type="EMBL" id="EQD74159.1"/>
    </source>
</evidence>
<proteinExistence type="predicted"/>
<name>T1CY01_9ZZZZ</name>
<comment type="caution">
    <text evidence="2">The sequence shown here is derived from an EMBL/GenBank/DDBJ whole genome shotgun (WGS) entry which is preliminary data.</text>
</comment>
<dbReference type="Gene3D" id="1.10.3210.10">
    <property type="entry name" value="Hypothetical protein af1432"/>
    <property type="match status" value="1"/>
</dbReference>
<dbReference type="InterPro" id="IPR006674">
    <property type="entry name" value="HD_domain"/>
</dbReference>
<dbReference type="EMBL" id="AUZY01001704">
    <property type="protein sequence ID" value="EQD74159.1"/>
    <property type="molecule type" value="Genomic_DNA"/>
</dbReference>
<reference evidence="2" key="1">
    <citation type="submission" date="2013-08" db="EMBL/GenBank/DDBJ databases">
        <authorList>
            <person name="Mendez C."/>
            <person name="Richter M."/>
            <person name="Ferrer M."/>
            <person name="Sanchez J."/>
        </authorList>
    </citation>
    <scope>NUCLEOTIDE SEQUENCE</scope>
</reference>
<dbReference type="AlphaFoldDB" id="T1CY01"/>
<dbReference type="Pfam" id="PF01966">
    <property type="entry name" value="HD"/>
    <property type="match status" value="1"/>
</dbReference>
<gene>
    <name evidence="2" type="ORF">B1B_02821</name>
</gene>
<organism evidence="2">
    <name type="scientific">mine drainage metagenome</name>
    <dbReference type="NCBI Taxonomy" id="410659"/>
    <lineage>
        <taxon>unclassified sequences</taxon>
        <taxon>metagenomes</taxon>
        <taxon>ecological metagenomes</taxon>
    </lineage>
</organism>
<accession>T1CY01</accession>